<evidence type="ECO:0000256" key="20">
    <source>
        <dbReference type="ARBA" id="ARBA00049548"/>
    </source>
</evidence>
<dbReference type="SUPFAM" id="SSF55961">
    <property type="entry name" value="Bet v1-like"/>
    <property type="match status" value="1"/>
</dbReference>
<evidence type="ECO:0000256" key="11">
    <source>
        <dbReference type="ARBA" id="ARBA00023014"/>
    </source>
</evidence>
<keyword evidence="24" id="KW-1185">Reference proteome</keyword>
<comment type="similarity">
    <text evidence="15">Belongs to the cholesterol 7-desaturase family.</text>
</comment>
<comment type="caution">
    <text evidence="23">The sequence shown here is derived from an EMBL/GenBank/DDBJ whole genome shotgun (WGS) entry which is preliminary data.</text>
</comment>
<dbReference type="EMBL" id="JAAKZZ010000149">
    <property type="protein sequence ID" value="NGO69893.1"/>
    <property type="molecule type" value="Genomic_DNA"/>
</dbReference>
<evidence type="ECO:0000256" key="5">
    <source>
        <dbReference type="ARBA" id="ARBA00022714"/>
    </source>
</evidence>
<evidence type="ECO:0000256" key="12">
    <source>
        <dbReference type="ARBA" id="ARBA00023136"/>
    </source>
</evidence>
<dbReference type="PANTHER" id="PTHR21266:SF32">
    <property type="entry name" value="CHOLESTEROL 7-DESATURASE NVD"/>
    <property type="match status" value="1"/>
</dbReference>
<keyword evidence="11" id="KW-0411">Iron-sulfur</keyword>
<evidence type="ECO:0000256" key="3">
    <source>
        <dbReference type="ARBA" id="ARBA00004972"/>
    </source>
</evidence>
<dbReference type="GO" id="GO:0016042">
    <property type="term" value="P:lipid catabolic process"/>
    <property type="evidence" value="ECO:0007669"/>
    <property type="project" value="UniProtKB-KW"/>
</dbReference>
<dbReference type="GO" id="GO:0016020">
    <property type="term" value="C:membrane"/>
    <property type="evidence" value="ECO:0007669"/>
    <property type="project" value="UniProtKB-SubCell"/>
</dbReference>
<dbReference type="AlphaFoldDB" id="A0A6G4WY09"/>
<dbReference type="InterPro" id="IPR036922">
    <property type="entry name" value="Rieske_2Fe-2S_sf"/>
</dbReference>
<dbReference type="PROSITE" id="PS51296">
    <property type="entry name" value="RIESKE"/>
    <property type="match status" value="1"/>
</dbReference>
<comment type="pathway">
    <text evidence="14">Steroid hormone biosynthesis; dafachronic acid biosynthesis.</text>
</comment>
<dbReference type="CDD" id="cd03469">
    <property type="entry name" value="Rieske_RO_Alpha_N"/>
    <property type="match status" value="1"/>
</dbReference>
<dbReference type="Pfam" id="PF19298">
    <property type="entry name" value="KshA_C"/>
    <property type="match status" value="1"/>
</dbReference>
<evidence type="ECO:0000256" key="15">
    <source>
        <dbReference type="ARBA" id="ARBA00025729"/>
    </source>
</evidence>
<comment type="cofactor">
    <cofactor evidence="1">
        <name>Fe cation</name>
        <dbReference type="ChEBI" id="CHEBI:24875"/>
    </cofactor>
</comment>
<protein>
    <recommendedName>
        <fullName evidence="16">cholesterol 7-desaturase</fullName>
        <ecNumber evidence="16">1.14.19.21</ecNumber>
    </recommendedName>
    <alternativeName>
        <fullName evidence="17">Rieske-type oxygenase</fullName>
    </alternativeName>
</protein>
<evidence type="ECO:0000256" key="19">
    <source>
        <dbReference type="ARBA" id="ARBA00047853"/>
    </source>
</evidence>
<comment type="pathway">
    <text evidence="3">Hormone biosynthesis.</text>
</comment>
<comment type="catalytic activity">
    <reaction evidence="19">
        <text>cholesterol + NADH + O2 + H(+) = 7-dehydrocholesterol + NAD(+) + 2 H2O</text>
        <dbReference type="Rhea" id="RHEA:51644"/>
        <dbReference type="ChEBI" id="CHEBI:15377"/>
        <dbReference type="ChEBI" id="CHEBI:15378"/>
        <dbReference type="ChEBI" id="CHEBI:15379"/>
        <dbReference type="ChEBI" id="CHEBI:16113"/>
        <dbReference type="ChEBI" id="CHEBI:17759"/>
        <dbReference type="ChEBI" id="CHEBI:57540"/>
        <dbReference type="ChEBI" id="CHEBI:57945"/>
        <dbReference type="EC" id="1.14.19.21"/>
    </reaction>
    <physiologicalReaction direction="left-to-right" evidence="19">
        <dbReference type="Rhea" id="RHEA:51645"/>
    </physiologicalReaction>
</comment>
<accession>A0A6G4WY09</accession>
<dbReference type="GO" id="GO:0004497">
    <property type="term" value="F:monooxygenase activity"/>
    <property type="evidence" value="ECO:0007669"/>
    <property type="project" value="UniProtKB-ARBA"/>
</dbReference>
<proteinExistence type="inferred from homology"/>
<keyword evidence="12" id="KW-0472">Membrane</keyword>
<name>A0A6G4WY09_9ACTN</name>
<evidence type="ECO:0000256" key="18">
    <source>
        <dbReference type="ARBA" id="ARBA00046982"/>
    </source>
</evidence>
<keyword evidence="10" id="KW-0408">Iron</keyword>
<evidence type="ECO:0000256" key="16">
    <source>
        <dbReference type="ARBA" id="ARBA00026095"/>
    </source>
</evidence>
<evidence type="ECO:0000256" key="21">
    <source>
        <dbReference type="SAM" id="MobiDB-lite"/>
    </source>
</evidence>
<keyword evidence="8" id="KW-1133">Transmembrane helix</keyword>
<keyword evidence="6" id="KW-0479">Metal-binding</keyword>
<evidence type="ECO:0000256" key="6">
    <source>
        <dbReference type="ARBA" id="ARBA00022723"/>
    </source>
</evidence>
<dbReference type="Gene3D" id="2.102.10.10">
    <property type="entry name" value="Rieske [2Fe-2S] iron-sulphur domain"/>
    <property type="match status" value="1"/>
</dbReference>
<comment type="subcellular location">
    <subcellularLocation>
        <location evidence="2">Membrane</location>
    </subcellularLocation>
</comment>
<dbReference type="EC" id="1.14.19.21" evidence="16"/>
<evidence type="ECO:0000313" key="23">
    <source>
        <dbReference type="EMBL" id="NGO69893.1"/>
    </source>
</evidence>
<reference evidence="23 24" key="1">
    <citation type="submission" date="2020-02" db="EMBL/GenBank/DDBJ databases">
        <title>Whole-genome analyses of novel actinobacteria.</title>
        <authorList>
            <person name="Sahin N."/>
            <person name="Tatar D."/>
        </authorList>
    </citation>
    <scope>NUCLEOTIDE SEQUENCE [LARGE SCALE GENOMIC DNA]</scope>
    <source>
        <strain evidence="23 24">SB3404</strain>
    </source>
</reference>
<evidence type="ECO:0000256" key="9">
    <source>
        <dbReference type="ARBA" id="ARBA00023002"/>
    </source>
</evidence>
<keyword evidence="13" id="KW-0443">Lipid metabolism</keyword>
<keyword evidence="13" id="KW-0753">Steroid metabolism</keyword>
<dbReference type="GO" id="GO:0051537">
    <property type="term" value="F:2 iron, 2 sulfur cluster binding"/>
    <property type="evidence" value="ECO:0007669"/>
    <property type="project" value="UniProtKB-KW"/>
</dbReference>
<dbReference type="InterPro" id="IPR017941">
    <property type="entry name" value="Rieske_2Fe-2S"/>
</dbReference>
<organism evidence="23 24">
    <name type="scientific">Streptomyces boncukensis</name>
    <dbReference type="NCBI Taxonomy" id="2711219"/>
    <lineage>
        <taxon>Bacteria</taxon>
        <taxon>Bacillati</taxon>
        <taxon>Actinomycetota</taxon>
        <taxon>Actinomycetes</taxon>
        <taxon>Kitasatosporales</taxon>
        <taxon>Streptomycetaceae</taxon>
        <taxon>Streptomyces</taxon>
    </lineage>
</organism>
<comment type="subunit">
    <text evidence="18">Homotrimer. The two-component system 3-ketosteroid-9-alpha-monooxygenase is composed of an oxygenase component KshA and a reductase component KshB.</text>
</comment>
<keyword evidence="9" id="KW-0560">Oxidoreductase</keyword>
<evidence type="ECO:0000256" key="13">
    <source>
        <dbReference type="ARBA" id="ARBA00023221"/>
    </source>
</evidence>
<dbReference type="RefSeq" id="WP_165299571.1">
    <property type="nucleotide sequence ID" value="NZ_JAAKZZ010000149.1"/>
</dbReference>
<dbReference type="Gene3D" id="3.90.380.10">
    <property type="entry name" value="Naphthalene 1,2-dioxygenase Alpha Subunit, Chain A, domain 1"/>
    <property type="match status" value="1"/>
</dbReference>
<evidence type="ECO:0000256" key="17">
    <source>
        <dbReference type="ARBA" id="ARBA00030944"/>
    </source>
</evidence>
<keyword evidence="5" id="KW-0001">2Fe-2S</keyword>
<evidence type="ECO:0000256" key="8">
    <source>
        <dbReference type="ARBA" id="ARBA00022989"/>
    </source>
</evidence>
<evidence type="ECO:0000256" key="1">
    <source>
        <dbReference type="ARBA" id="ARBA00001962"/>
    </source>
</evidence>
<dbReference type="GO" id="GO:0008203">
    <property type="term" value="P:cholesterol metabolic process"/>
    <property type="evidence" value="ECO:0007669"/>
    <property type="project" value="InterPro"/>
</dbReference>
<dbReference type="SUPFAM" id="SSF50022">
    <property type="entry name" value="ISP domain"/>
    <property type="match status" value="1"/>
</dbReference>
<sequence length="356" mass="39323">MRFRTYTGPRTADSARSADQALPPALPYPNGWFCVGFSREWALGRVRTRPLMDQEIVVYRTRRGTLRATRPYCPHLGAHLGVGGTVDGENLVCPFHGFAFGPDGTCIHTPYGTPPRTASLALLPVQEKYGIVWAWHHHDNAPPTWELPQLSTVGSHPPVCWAIDLAGHPQEVTENVIDYGHGPQLHGFTPFEVLVPFTTDGSLASVSARAGRKLPLLGTTVVHPFEMTHIGLGGFHALFDLSRFGFRTTYWVLATPTGPWRFRLWTAATSVRCGGTRLPAALDRRLAHGVSALMVPWAAKDLQSDFAMWHHKQYLPHPKLNGGDGPIGEYRHWARQFYPPGSAPLRPEPVPDTSAT</sequence>
<evidence type="ECO:0000256" key="10">
    <source>
        <dbReference type="ARBA" id="ARBA00023004"/>
    </source>
</evidence>
<dbReference type="Proteomes" id="UP000477722">
    <property type="component" value="Unassembled WGS sequence"/>
</dbReference>
<dbReference type="PANTHER" id="PTHR21266">
    <property type="entry name" value="IRON-SULFUR DOMAIN CONTAINING PROTEIN"/>
    <property type="match status" value="1"/>
</dbReference>
<evidence type="ECO:0000259" key="22">
    <source>
        <dbReference type="PROSITE" id="PS51296"/>
    </source>
</evidence>
<dbReference type="InterPro" id="IPR045605">
    <property type="entry name" value="KshA-like_C"/>
</dbReference>
<feature type="region of interest" description="Disordered" evidence="21">
    <location>
        <begin position="1"/>
        <end position="20"/>
    </location>
</feature>
<comment type="catalytic activity">
    <reaction evidence="20">
        <text>cholesterol + NADPH + O2 + H(+) = 7-dehydrocholesterol + NADP(+) + 2 H2O</text>
        <dbReference type="Rhea" id="RHEA:45024"/>
        <dbReference type="ChEBI" id="CHEBI:15377"/>
        <dbReference type="ChEBI" id="CHEBI:15378"/>
        <dbReference type="ChEBI" id="CHEBI:15379"/>
        <dbReference type="ChEBI" id="CHEBI:16113"/>
        <dbReference type="ChEBI" id="CHEBI:17759"/>
        <dbReference type="ChEBI" id="CHEBI:57783"/>
        <dbReference type="ChEBI" id="CHEBI:58349"/>
        <dbReference type="EC" id="1.14.19.21"/>
    </reaction>
    <physiologicalReaction direction="left-to-right" evidence="20">
        <dbReference type="Rhea" id="RHEA:45025"/>
    </physiologicalReaction>
</comment>
<dbReference type="GO" id="GO:0170056">
    <property type="term" value="F:cholesterol 7-desaturase [NAD(P)H] activity"/>
    <property type="evidence" value="ECO:0007669"/>
    <property type="project" value="UniProtKB-EC"/>
</dbReference>
<keyword evidence="4" id="KW-0812">Transmembrane</keyword>
<keyword evidence="7" id="KW-0442">Lipid degradation</keyword>
<feature type="domain" description="Rieske" evidence="22">
    <location>
        <begin position="32"/>
        <end position="134"/>
    </location>
</feature>
<evidence type="ECO:0000256" key="4">
    <source>
        <dbReference type="ARBA" id="ARBA00022692"/>
    </source>
</evidence>
<evidence type="ECO:0000256" key="7">
    <source>
        <dbReference type="ARBA" id="ARBA00022963"/>
    </source>
</evidence>
<evidence type="ECO:0000256" key="2">
    <source>
        <dbReference type="ARBA" id="ARBA00004370"/>
    </source>
</evidence>
<gene>
    <name evidence="23" type="ORF">G5C65_16320</name>
</gene>
<evidence type="ECO:0000313" key="24">
    <source>
        <dbReference type="Proteomes" id="UP000477722"/>
    </source>
</evidence>
<dbReference type="Pfam" id="PF00355">
    <property type="entry name" value="Rieske"/>
    <property type="match status" value="1"/>
</dbReference>
<dbReference type="GO" id="GO:0005737">
    <property type="term" value="C:cytoplasm"/>
    <property type="evidence" value="ECO:0007669"/>
    <property type="project" value="TreeGrafter"/>
</dbReference>
<dbReference type="InterPro" id="IPR050584">
    <property type="entry name" value="Cholesterol_7-desaturase"/>
</dbReference>
<evidence type="ECO:0000256" key="14">
    <source>
        <dbReference type="ARBA" id="ARBA00025712"/>
    </source>
</evidence>
<dbReference type="GO" id="GO:0046872">
    <property type="term" value="F:metal ion binding"/>
    <property type="evidence" value="ECO:0007669"/>
    <property type="project" value="UniProtKB-KW"/>
</dbReference>